<comment type="similarity">
    <text evidence="3">Belongs to the ku80 family.</text>
</comment>
<dbReference type="InterPro" id="IPR016194">
    <property type="entry name" value="SPOC-like_C_dom_sf"/>
</dbReference>
<dbReference type="GO" id="GO:0003684">
    <property type="term" value="F:damaged DNA binding"/>
    <property type="evidence" value="ECO:0007669"/>
    <property type="project" value="InterPro"/>
</dbReference>
<dbReference type="FunFam" id="2.40.290.10:FF:000008">
    <property type="entry name" value="ATP-dependent DNA helicase II subunit 2"/>
    <property type="match status" value="1"/>
</dbReference>
<dbReference type="GO" id="GO:0000781">
    <property type="term" value="C:chromosome, telomeric region"/>
    <property type="evidence" value="ECO:0007669"/>
    <property type="project" value="UniProtKB-SubCell"/>
</dbReference>
<evidence type="ECO:0000256" key="13">
    <source>
        <dbReference type="ARBA" id="ARBA00023125"/>
    </source>
</evidence>
<dbReference type="Gene3D" id="3.40.50.410">
    <property type="entry name" value="von Willebrand factor, type A domain"/>
    <property type="match status" value="1"/>
</dbReference>
<dbReference type="GO" id="GO:0006303">
    <property type="term" value="P:double-strand break repair via nonhomologous end joining"/>
    <property type="evidence" value="ECO:0007669"/>
    <property type="project" value="InterPro"/>
</dbReference>
<keyword evidence="7" id="KW-0547">Nucleotide-binding</keyword>
<evidence type="ECO:0000256" key="8">
    <source>
        <dbReference type="ARBA" id="ARBA00022763"/>
    </source>
</evidence>
<dbReference type="GO" id="GO:0000723">
    <property type="term" value="P:telomere maintenance"/>
    <property type="evidence" value="ECO:0007669"/>
    <property type="project" value="InterPro"/>
</dbReference>
<keyword evidence="12" id="KW-0779">Telomere</keyword>
<comment type="function">
    <text evidence="17">Single-stranded DNA-dependent ATP-dependent helicase. Involved in non-homologous end joining (NHEJ) DNA double strand break repair. DNA-binding is sequence-independent but has a high affinity to nicks in double-stranded DNA and to the ends of duplex DNA. Binds to naturally occurring chromosomal ends, and therefore provides chromosomal end protection. Required also for telomere recombination to repair telomeric ends in the absence of telomerase. KU70, of the KU70/KU80 heterodimer, binds to the stem loop of TLC1, the RNA component of telomerase. Involved in telomere maintenance. Interacts with telomeric repeats and subtelomeric sequences thereby controlling telomere length and protecting against subtelomeric rearrangement. Maintains telomeric chromatin, which is involved in silencing the expression of genes located at the telomere. Required for mating-type switching.</text>
</comment>
<dbReference type="Gene3D" id="2.40.290.10">
    <property type="match status" value="1"/>
</dbReference>
<evidence type="ECO:0000313" key="22">
    <source>
        <dbReference type="Proteomes" id="UP000235786"/>
    </source>
</evidence>
<dbReference type="STRING" id="1149755.A0A2J6RDC8"/>
<comment type="subcellular location">
    <subcellularLocation>
        <location evidence="2">Chromosome</location>
        <location evidence="2">Telomere</location>
    </subcellularLocation>
    <subcellularLocation>
        <location evidence="1">Nucleus</location>
    </subcellularLocation>
</comment>
<dbReference type="GO" id="GO:0042162">
    <property type="term" value="F:telomeric DNA binding"/>
    <property type="evidence" value="ECO:0007669"/>
    <property type="project" value="InterPro"/>
</dbReference>
<keyword evidence="10" id="KW-0347">Helicase</keyword>
<dbReference type="Gene3D" id="1.10.1600.10">
    <property type="match status" value="1"/>
</dbReference>
<evidence type="ECO:0000256" key="10">
    <source>
        <dbReference type="ARBA" id="ARBA00022806"/>
    </source>
</evidence>
<evidence type="ECO:0000256" key="3">
    <source>
        <dbReference type="ARBA" id="ARBA00007726"/>
    </source>
</evidence>
<dbReference type="EC" id="3.6.4.12" evidence="4"/>
<name>A0A2J6RDC8_HYAVF</name>
<dbReference type="Pfam" id="PF02735">
    <property type="entry name" value="Ku"/>
    <property type="match status" value="1"/>
</dbReference>
<evidence type="ECO:0000256" key="1">
    <source>
        <dbReference type="ARBA" id="ARBA00004123"/>
    </source>
</evidence>
<dbReference type="GO" id="GO:0003678">
    <property type="term" value="F:DNA helicase activity"/>
    <property type="evidence" value="ECO:0007669"/>
    <property type="project" value="UniProtKB-EC"/>
</dbReference>
<keyword evidence="16" id="KW-0539">Nucleus</keyword>
<dbReference type="GO" id="GO:0043564">
    <property type="term" value="C:Ku70:Ku80 complex"/>
    <property type="evidence" value="ECO:0007669"/>
    <property type="project" value="InterPro"/>
</dbReference>
<evidence type="ECO:0000256" key="7">
    <source>
        <dbReference type="ARBA" id="ARBA00022741"/>
    </source>
</evidence>
<evidence type="ECO:0000256" key="9">
    <source>
        <dbReference type="ARBA" id="ARBA00022801"/>
    </source>
</evidence>
<evidence type="ECO:0000256" key="18">
    <source>
        <dbReference type="ARBA" id="ARBA00031847"/>
    </source>
</evidence>
<evidence type="ECO:0000256" key="6">
    <source>
        <dbReference type="ARBA" id="ARBA00022454"/>
    </source>
</evidence>
<keyword evidence="13" id="KW-0238">DNA-binding</keyword>
<keyword evidence="6" id="KW-0158">Chromosome</keyword>
<evidence type="ECO:0000256" key="12">
    <source>
        <dbReference type="ARBA" id="ARBA00022895"/>
    </source>
</evidence>
<keyword evidence="9" id="KW-0378">Hydrolase</keyword>
<dbReference type="Pfam" id="PF03731">
    <property type="entry name" value="Ku_N"/>
    <property type="match status" value="1"/>
</dbReference>
<dbReference type="PANTHER" id="PTHR12604:SF4">
    <property type="entry name" value="X-RAY REPAIR CROSS-COMPLEMENTING PROTEIN 5"/>
    <property type="match status" value="1"/>
</dbReference>
<evidence type="ECO:0000313" key="21">
    <source>
        <dbReference type="EMBL" id="PMD36503.1"/>
    </source>
</evidence>
<keyword evidence="11" id="KW-0067">ATP-binding</keyword>
<organism evidence="21 22">
    <name type="scientific">Hyaloscypha variabilis (strain UAMH 11265 / GT02V1 / F)</name>
    <name type="common">Meliniomyces variabilis</name>
    <dbReference type="NCBI Taxonomy" id="1149755"/>
    <lineage>
        <taxon>Eukaryota</taxon>
        <taxon>Fungi</taxon>
        <taxon>Dikarya</taxon>
        <taxon>Ascomycota</taxon>
        <taxon>Pezizomycotina</taxon>
        <taxon>Leotiomycetes</taxon>
        <taxon>Helotiales</taxon>
        <taxon>Hyaloscyphaceae</taxon>
        <taxon>Hyaloscypha</taxon>
        <taxon>Hyaloscypha variabilis</taxon>
    </lineage>
</organism>
<evidence type="ECO:0000256" key="19">
    <source>
        <dbReference type="ARBA" id="ARBA00047995"/>
    </source>
</evidence>
<dbReference type="InterPro" id="IPR024193">
    <property type="entry name" value="Ku80"/>
</dbReference>
<reference evidence="21 22" key="1">
    <citation type="submission" date="2016-04" db="EMBL/GenBank/DDBJ databases">
        <title>A degradative enzymes factory behind the ericoid mycorrhizal symbiosis.</title>
        <authorList>
            <consortium name="DOE Joint Genome Institute"/>
            <person name="Martino E."/>
            <person name="Morin E."/>
            <person name="Grelet G."/>
            <person name="Kuo A."/>
            <person name="Kohler A."/>
            <person name="Daghino S."/>
            <person name="Barry K."/>
            <person name="Choi C."/>
            <person name="Cichocki N."/>
            <person name="Clum A."/>
            <person name="Copeland A."/>
            <person name="Hainaut M."/>
            <person name="Haridas S."/>
            <person name="Labutti K."/>
            <person name="Lindquist E."/>
            <person name="Lipzen A."/>
            <person name="Khouja H.-R."/>
            <person name="Murat C."/>
            <person name="Ohm R."/>
            <person name="Olson A."/>
            <person name="Spatafora J."/>
            <person name="Veneault-Fourrey C."/>
            <person name="Henrissat B."/>
            <person name="Grigoriev I."/>
            <person name="Martin F."/>
            <person name="Perotto S."/>
        </authorList>
    </citation>
    <scope>NUCLEOTIDE SEQUENCE [LARGE SCALE GENOMIC DNA]</scope>
    <source>
        <strain evidence="21 22">F</strain>
    </source>
</reference>
<dbReference type="GO" id="GO:0005524">
    <property type="term" value="F:ATP binding"/>
    <property type="evidence" value="ECO:0007669"/>
    <property type="project" value="UniProtKB-KW"/>
</dbReference>
<accession>A0A2J6RDC8</accession>
<evidence type="ECO:0000256" key="15">
    <source>
        <dbReference type="ARBA" id="ARBA00023204"/>
    </source>
</evidence>
<evidence type="ECO:0000256" key="14">
    <source>
        <dbReference type="ARBA" id="ARBA00023172"/>
    </source>
</evidence>
<evidence type="ECO:0000256" key="4">
    <source>
        <dbReference type="ARBA" id="ARBA00012551"/>
    </source>
</evidence>
<evidence type="ECO:0000259" key="20">
    <source>
        <dbReference type="SMART" id="SM00559"/>
    </source>
</evidence>
<dbReference type="GO" id="GO:0003690">
    <property type="term" value="F:double-stranded DNA binding"/>
    <property type="evidence" value="ECO:0007669"/>
    <property type="project" value="TreeGrafter"/>
</dbReference>
<keyword evidence="8" id="KW-0227">DNA damage</keyword>
<sequence>MAKQATMYIVDLGSTMGECHNGRVETDLDFGMKYIWDKIATTMAANLKGGNLGVIGLRTDGTDNPLDTGEEYENISVLRPLGNMDLHQLDELRAQITPSGTEAGDAISAIVVAVHMITEFTKLKSGKPGSYTRKIALLTDGQGIIDDQGLTSIAQQINDCEISLVVIGIDFDDKEFGFKEEDKSTQKQHNESVLRHLTELCDNGVFGTASEAIANLGIPDIKSTKPYSSFEGRLALGDPEKYETTAMYIDVKRYFCTKNAKPSSAKSFVTKAPIASTQSSKTVNSDVDMIDAPANGNGLLTVKSSRTYRVNDPIAPGGRRDIQQEELARGYEYGRTTVHISESDENVTNFETIKSFSIIGFIPSDKYERYLNMGESRMTIAQPINDKARMAFSSLVHALFELDSYAVARIVEKDGKDPQILLLAPSIEPDLEALIDVPLPFAEDVRVYRFPPLDRVITASGSALKKHRYLPDDDLVDAMSDYVDSMDLSAAGKDENGQPVEYMTIEETFTPVIHRINQAIRDRAMYPDEPISPPAEFLTKWSHPPKDLTTKSAHKLEKLVAAAKVHKVPPKVKGTRGRREIPKPLSGLDVEALLNRDKREKISPNNTIPDFKQMLASPADDSVIHDAAKQMGNIIRMHVTNSTGKHKYEEVKADMKTFREYMIEFETPEIWNDFLRDFKKRVANGDLGGDRKELFQSLRWINLGLIDKQALEMSDVTEKEANEFFSLGSDLPTRSRGD</sequence>
<dbReference type="FunFam" id="3.40.50.410:FF:000073">
    <property type="entry name" value="ATP-dependent DNA helicase II subunit 2"/>
    <property type="match status" value="1"/>
</dbReference>
<dbReference type="CDD" id="cd00873">
    <property type="entry name" value="KU80"/>
    <property type="match status" value="1"/>
</dbReference>
<keyword evidence="14" id="KW-0233">DNA recombination</keyword>
<evidence type="ECO:0000256" key="17">
    <source>
        <dbReference type="ARBA" id="ARBA00024890"/>
    </source>
</evidence>
<keyword evidence="22" id="KW-1185">Reference proteome</keyword>
<dbReference type="InterPro" id="IPR036494">
    <property type="entry name" value="Ku_C_sf"/>
</dbReference>
<dbReference type="SUPFAM" id="SSF101420">
    <property type="entry name" value="C-terminal domain of Ku80"/>
    <property type="match status" value="1"/>
</dbReference>
<comment type="catalytic activity">
    <reaction evidence="19">
        <text>ATP + H2O = ADP + phosphate + H(+)</text>
        <dbReference type="Rhea" id="RHEA:13065"/>
        <dbReference type="ChEBI" id="CHEBI:15377"/>
        <dbReference type="ChEBI" id="CHEBI:15378"/>
        <dbReference type="ChEBI" id="CHEBI:30616"/>
        <dbReference type="ChEBI" id="CHEBI:43474"/>
        <dbReference type="ChEBI" id="CHEBI:456216"/>
        <dbReference type="EC" id="3.6.4.12"/>
    </reaction>
</comment>
<dbReference type="PANTHER" id="PTHR12604">
    <property type="entry name" value="KU AUTOANTIGEN DNA HELICASE"/>
    <property type="match status" value="1"/>
</dbReference>
<dbReference type="PIRSF" id="PIRSF016570">
    <property type="entry name" value="Ku80"/>
    <property type="match status" value="1"/>
</dbReference>
<dbReference type="SUPFAM" id="SSF100939">
    <property type="entry name" value="SPOC domain-like"/>
    <property type="match status" value="1"/>
</dbReference>
<dbReference type="AlphaFoldDB" id="A0A2J6RDC8"/>
<gene>
    <name evidence="21" type="ORF">L207DRAFT_493519</name>
</gene>
<dbReference type="EMBL" id="KZ613950">
    <property type="protein sequence ID" value="PMD36503.1"/>
    <property type="molecule type" value="Genomic_DNA"/>
</dbReference>
<dbReference type="Proteomes" id="UP000235786">
    <property type="component" value="Unassembled WGS sequence"/>
</dbReference>
<proteinExistence type="inferred from homology"/>
<dbReference type="GO" id="GO:0006310">
    <property type="term" value="P:DNA recombination"/>
    <property type="evidence" value="ECO:0007669"/>
    <property type="project" value="UniProtKB-KW"/>
</dbReference>
<dbReference type="FunFam" id="1.10.1600.10:FF:000002">
    <property type="entry name" value="X-ray repair cross-complementing protein 5"/>
    <property type="match status" value="1"/>
</dbReference>
<evidence type="ECO:0000256" key="5">
    <source>
        <dbReference type="ARBA" id="ARBA00021792"/>
    </source>
</evidence>
<dbReference type="SMART" id="SM00559">
    <property type="entry name" value="Ku78"/>
    <property type="match status" value="1"/>
</dbReference>
<evidence type="ECO:0000256" key="11">
    <source>
        <dbReference type="ARBA" id="ARBA00022840"/>
    </source>
</evidence>
<dbReference type="Gene3D" id="1.25.40.240">
    <property type="entry name" value="Ku, C-terminal domain"/>
    <property type="match status" value="1"/>
</dbReference>
<protein>
    <recommendedName>
        <fullName evidence="5">ATP-dependent DNA helicase II subunit 2</fullName>
        <ecNumber evidence="4">3.6.4.12</ecNumber>
    </recommendedName>
    <alternativeName>
        <fullName evidence="18">ATP-dependent DNA helicase II subunit Ku80</fullName>
    </alternativeName>
</protein>
<dbReference type="InterPro" id="IPR014893">
    <property type="entry name" value="Ku_PK_bind"/>
</dbReference>
<dbReference type="Pfam" id="PF08785">
    <property type="entry name" value="Ku_PK_bind"/>
    <property type="match status" value="1"/>
</dbReference>
<dbReference type="GO" id="GO:0016787">
    <property type="term" value="F:hydrolase activity"/>
    <property type="evidence" value="ECO:0007669"/>
    <property type="project" value="UniProtKB-KW"/>
</dbReference>
<keyword evidence="15" id="KW-0234">DNA repair</keyword>
<dbReference type="InterPro" id="IPR005161">
    <property type="entry name" value="Ku_N"/>
</dbReference>
<evidence type="ECO:0000256" key="2">
    <source>
        <dbReference type="ARBA" id="ARBA00004574"/>
    </source>
</evidence>
<dbReference type="SUPFAM" id="SSF53300">
    <property type="entry name" value="vWA-like"/>
    <property type="match status" value="1"/>
</dbReference>
<dbReference type="OrthoDB" id="30826at2759"/>
<feature type="domain" description="Ku" evidence="20">
    <location>
        <begin position="319"/>
        <end position="456"/>
    </location>
</feature>
<evidence type="ECO:0000256" key="16">
    <source>
        <dbReference type="ARBA" id="ARBA00023242"/>
    </source>
</evidence>
<dbReference type="InterPro" id="IPR006164">
    <property type="entry name" value="DNA_bd_Ku70/Ku80"/>
</dbReference>
<dbReference type="InterPro" id="IPR036465">
    <property type="entry name" value="vWFA_dom_sf"/>
</dbReference>